<dbReference type="Proteomes" id="UP000001865">
    <property type="component" value="Chromosome"/>
</dbReference>
<evidence type="ECO:0000313" key="3">
    <source>
        <dbReference type="Proteomes" id="UP000001865"/>
    </source>
</evidence>
<sequence>MKRVASATHFFRYIYFIANKALFVIFITILIFYYLLNLQLTSQNEACFLFL</sequence>
<reference evidence="2 3" key="1">
    <citation type="journal article" date="2011" name="J. Bacteriol.">
        <title>Comparative genomics of 28 Salmonella enterica isolates: evidence for CRISPR-mediated adaptive sublineage evolution.</title>
        <authorList>
            <person name="Fricke W.F."/>
            <person name="Mammel M.K."/>
            <person name="McDermott P.F."/>
            <person name="Tartera C."/>
            <person name="White D.G."/>
            <person name="Leclerc J.E."/>
            <person name="Ravel J."/>
            <person name="Cebula T.A."/>
        </authorList>
    </citation>
    <scope>NUCLEOTIDE SEQUENCE [LARGE SCALE GENOMIC DNA]</scope>
    <source>
        <strain evidence="2 3">CVM19633</strain>
    </source>
</reference>
<keyword evidence="1" id="KW-1133">Transmembrane helix</keyword>
<dbReference type="HOGENOM" id="CLU_3103572_0_0_6"/>
<keyword evidence="1" id="KW-0472">Membrane</keyword>
<proteinExistence type="predicted"/>
<dbReference type="AlphaFoldDB" id="A0A0N1TV54"/>
<dbReference type="EMBL" id="CP001127">
    <property type="protein sequence ID" value="ACF91667.1"/>
    <property type="molecule type" value="Genomic_DNA"/>
</dbReference>
<name>A0A0N1TV54_SALSV</name>
<gene>
    <name evidence="2" type="ordered locus">SeSA_A3255</name>
</gene>
<accession>A0A0N1TV54</accession>
<evidence type="ECO:0000313" key="2">
    <source>
        <dbReference type="EMBL" id="ACF91667.1"/>
    </source>
</evidence>
<evidence type="ECO:0000256" key="1">
    <source>
        <dbReference type="SAM" id="Phobius"/>
    </source>
</evidence>
<feature type="transmembrane region" description="Helical" evidence="1">
    <location>
        <begin position="12"/>
        <end position="36"/>
    </location>
</feature>
<dbReference type="KEGG" id="sew:SeSA_A3255"/>
<keyword evidence="1" id="KW-0812">Transmembrane</keyword>
<organism evidence="2 3">
    <name type="scientific">Salmonella schwarzengrund (strain CVM19633)</name>
    <dbReference type="NCBI Taxonomy" id="439843"/>
    <lineage>
        <taxon>Bacteria</taxon>
        <taxon>Pseudomonadati</taxon>
        <taxon>Pseudomonadota</taxon>
        <taxon>Gammaproteobacteria</taxon>
        <taxon>Enterobacterales</taxon>
        <taxon>Enterobacteriaceae</taxon>
        <taxon>Salmonella</taxon>
    </lineage>
</organism>
<protein>
    <submittedName>
        <fullName evidence="2">Uncharacterized protein</fullName>
    </submittedName>
</protein>